<sequence>MNLASTINQMKRIMKYQAENTVSSFFYYMWNAWSEEERKAVYGGMYPHFWEKWCVATDKGTFGAAERFYLELSEDNRRILVERAVSIYDGRHFRKRNSNPKNQTVCEETLSV</sequence>
<evidence type="ECO:0000313" key="2">
    <source>
        <dbReference type="Proteomes" id="UP000095419"/>
    </source>
</evidence>
<accession>A0A174JJB8</accession>
<proteinExistence type="predicted"/>
<gene>
    <name evidence="1" type="ORF">ERS417307_02866</name>
</gene>
<protein>
    <submittedName>
        <fullName evidence="1">Uncharacterized protein</fullName>
    </submittedName>
</protein>
<reference evidence="1 2" key="1">
    <citation type="submission" date="2015-09" db="EMBL/GenBank/DDBJ databases">
        <authorList>
            <consortium name="Pathogen Informatics"/>
        </authorList>
    </citation>
    <scope>NUCLEOTIDE SEQUENCE [LARGE SCALE GENOMIC DNA]</scope>
    <source>
        <strain evidence="1 2">2789STDY5608791</strain>
    </source>
</reference>
<dbReference type="EMBL" id="CYZF01000008">
    <property type="protein sequence ID" value="CUO97708.1"/>
    <property type="molecule type" value="Genomic_DNA"/>
</dbReference>
<evidence type="ECO:0000313" key="1">
    <source>
        <dbReference type="EMBL" id="CUO97708.1"/>
    </source>
</evidence>
<name>A0A174JJB8_BACUN</name>
<dbReference type="Proteomes" id="UP000095419">
    <property type="component" value="Unassembled WGS sequence"/>
</dbReference>
<organism evidence="1 2">
    <name type="scientific">Bacteroides uniformis</name>
    <dbReference type="NCBI Taxonomy" id="820"/>
    <lineage>
        <taxon>Bacteria</taxon>
        <taxon>Pseudomonadati</taxon>
        <taxon>Bacteroidota</taxon>
        <taxon>Bacteroidia</taxon>
        <taxon>Bacteroidales</taxon>
        <taxon>Bacteroidaceae</taxon>
        <taxon>Bacteroides</taxon>
    </lineage>
</organism>
<dbReference type="AlphaFoldDB" id="A0A174JJB8"/>